<evidence type="ECO:0000256" key="5">
    <source>
        <dbReference type="RuleBase" id="RU003631"/>
    </source>
</evidence>
<accession>G3B082</accession>
<comment type="similarity">
    <text evidence="1 5">Belongs to the universal ribosomal protein uS2 family.</text>
</comment>
<dbReference type="SUPFAM" id="SSF52313">
    <property type="entry name" value="Ribosomal protein S2"/>
    <property type="match status" value="1"/>
</dbReference>
<dbReference type="OrthoDB" id="2320368at2759"/>
<dbReference type="InterPro" id="IPR005706">
    <property type="entry name" value="Ribosomal_uS2_bac/mit/plastid"/>
</dbReference>
<dbReference type="Gene3D" id="3.40.50.10490">
    <property type="entry name" value="Glucose-6-phosphate isomerase like protein, domain 1"/>
    <property type="match status" value="1"/>
</dbReference>
<dbReference type="EMBL" id="GL996514">
    <property type="protein sequence ID" value="EGV65509.1"/>
    <property type="molecule type" value="Genomic_DNA"/>
</dbReference>
<dbReference type="HOGENOM" id="CLU_040318_4_3_1"/>
<reference evidence="7 8" key="1">
    <citation type="journal article" date="2011" name="Proc. Natl. Acad. Sci. U.S.A.">
        <title>Comparative genomics of xylose-fermenting fungi for enhanced biofuel production.</title>
        <authorList>
            <person name="Wohlbach D.J."/>
            <person name="Kuo A."/>
            <person name="Sato T.K."/>
            <person name="Potts K.M."/>
            <person name="Salamov A.A."/>
            <person name="LaButti K.M."/>
            <person name="Sun H."/>
            <person name="Clum A."/>
            <person name="Pangilinan J.L."/>
            <person name="Lindquist E.A."/>
            <person name="Lucas S."/>
            <person name="Lapidus A."/>
            <person name="Jin M."/>
            <person name="Gunawan C."/>
            <person name="Balan V."/>
            <person name="Dale B.E."/>
            <person name="Jeffries T.W."/>
            <person name="Zinkel R."/>
            <person name="Barry K.W."/>
            <person name="Grigoriev I.V."/>
            <person name="Gasch A.P."/>
        </authorList>
    </citation>
    <scope>NUCLEOTIDE SEQUENCE [LARGE SCALE GENOMIC DNA]</scope>
    <source>
        <strain evidence="7">ATCC 10573</strain>
        <strain evidence="8">ATCC 10573 / BCRC 21748 / CBS 615 / JCM 9827 / NBRC 10315 / NRRL Y-1498 / VKM Y-70</strain>
    </source>
</reference>
<sequence>MAIAVRPYSASTGTSSESGAETTELSQRQLRERALAEALARDEEAQAKAKLLVDMKYQSKDLIARLNKTPAHLIKDRVSKLQSDLTSIDAEKVEMLDKQLEEFMLENLKLPAEEITNRPWADLSTDRKFIDPSNNKSDSGTNTFKSTASNSILNQYPYLKPTPDHHEYSTQELYLRYLNHSRHSGNLGSKLTDVYQPKNEVNRPKSISDMTISTLMAAGCHLGHSKAMWRPSTQPFIYGEYDGIHLIDLNHTLVALKRAVKVVKGVANKGGMILYVGTTKNWEQQRALEAAATRSNGYYISRKWIPGTITNFTQVTKHQGESRLVIDMMDQPSTGSLDGSSPDDLIKPDLIVIMNPVENRNCINECIKSRIPTIGLCDTNMEPSLLTYPIPSNDDSMRVSSMMLGVLSRAAQEGIQERRESVHQYRSQKNSAQST</sequence>
<proteinExistence type="inferred from homology"/>
<dbReference type="Proteomes" id="UP000000707">
    <property type="component" value="Unassembled WGS sequence"/>
</dbReference>
<evidence type="ECO:0000256" key="3">
    <source>
        <dbReference type="ARBA" id="ARBA00022990"/>
    </source>
</evidence>
<evidence type="ECO:0000256" key="6">
    <source>
        <dbReference type="SAM" id="MobiDB-lite"/>
    </source>
</evidence>
<keyword evidence="4 5" id="KW-0687">Ribonucleoprotein</keyword>
<evidence type="ECO:0000256" key="2">
    <source>
        <dbReference type="ARBA" id="ARBA00022980"/>
    </source>
</evidence>
<dbReference type="RefSeq" id="XP_006685196.1">
    <property type="nucleotide sequence ID" value="XM_006685133.1"/>
</dbReference>
<dbReference type="Pfam" id="PF00318">
    <property type="entry name" value="Ribosomal_S2"/>
    <property type="match status" value="1"/>
</dbReference>
<dbReference type="GO" id="GO:0006412">
    <property type="term" value="P:translation"/>
    <property type="evidence" value="ECO:0007669"/>
    <property type="project" value="InterPro"/>
</dbReference>
<evidence type="ECO:0000313" key="8">
    <source>
        <dbReference type="Proteomes" id="UP000000707"/>
    </source>
</evidence>
<dbReference type="EMBL" id="GL996514">
    <property type="protein sequence ID" value="EGV65510.1"/>
    <property type="molecule type" value="Genomic_DNA"/>
</dbReference>
<dbReference type="GO" id="GO:0003735">
    <property type="term" value="F:structural constituent of ribosome"/>
    <property type="evidence" value="ECO:0007669"/>
    <property type="project" value="InterPro"/>
</dbReference>
<dbReference type="STRING" id="590646.G3B082"/>
<dbReference type="PRINTS" id="PR00395">
    <property type="entry name" value="RIBOSOMALS2"/>
</dbReference>
<evidence type="ECO:0000256" key="1">
    <source>
        <dbReference type="ARBA" id="ARBA00006242"/>
    </source>
</evidence>
<evidence type="ECO:0000313" key="7">
    <source>
        <dbReference type="EMBL" id="EGV65509.1"/>
    </source>
</evidence>
<dbReference type="InterPro" id="IPR018130">
    <property type="entry name" value="Ribosomal_uS2_CS"/>
</dbReference>
<dbReference type="InterPro" id="IPR023591">
    <property type="entry name" value="Ribosomal_uS2_flav_dom_sf"/>
</dbReference>
<feature type="compositionally biased region" description="Low complexity" evidence="6">
    <location>
        <begin position="9"/>
        <end position="27"/>
    </location>
</feature>
<name>G3B082_CANTC</name>
<dbReference type="FunFam" id="3.40.50.10490:FF:000055">
    <property type="entry name" value="Mitochondrial ribosomal protein"/>
    <property type="match status" value="1"/>
</dbReference>
<evidence type="ECO:0000256" key="4">
    <source>
        <dbReference type="ARBA" id="ARBA00023274"/>
    </source>
</evidence>
<dbReference type="AlphaFoldDB" id="G3B082"/>
<evidence type="ECO:0008006" key="9">
    <source>
        <dbReference type="Google" id="ProtNLM"/>
    </source>
</evidence>
<keyword evidence="3" id="KW-0007">Acetylation</keyword>
<dbReference type="PANTHER" id="PTHR12534:SF0">
    <property type="entry name" value="SMALL RIBOSOMAL SUBUNIT PROTEIN US2M"/>
    <property type="match status" value="1"/>
</dbReference>
<dbReference type="PROSITE" id="PS00963">
    <property type="entry name" value="RIBOSOMAL_S2_2"/>
    <property type="match status" value="1"/>
</dbReference>
<keyword evidence="2 5" id="KW-0689">Ribosomal protein</keyword>
<dbReference type="NCBIfam" id="TIGR01011">
    <property type="entry name" value="rpsB_bact"/>
    <property type="match status" value="1"/>
</dbReference>
<dbReference type="GeneID" id="18246807"/>
<feature type="region of interest" description="Disordered" evidence="6">
    <location>
        <begin position="1"/>
        <end position="27"/>
    </location>
</feature>
<organism evidence="8">
    <name type="scientific">Candida tenuis (strain ATCC 10573 / BCRC 21748 / CBS 615 / JCM 9827 / NBRC 10315 / NRRL Y-1498 / VKM Y-70)</name>
    <name type="common">Yeast</name>
    <name type="synonym">Yamadazyma tenuis</name>
    <dbReference type="NCBI Taxonomy" id="590646"/>
    <lineage>
        <taxon>Eukaryota</taxon>
        <taxon>Fungi</taxon>
        <taxon>Dikarya</taxon>
        <taxon>Ascomycota</taxon>
        <taxon>Saccharomycotina</taxon>
        <taxon>Pichiomycetes</taxon>
        <taxon>Debaryomycetaceae</taxon>
        <taxon>Yamadazyma</taxon>
    </lineage>
</organism>
<gene>
    <name evidence="7" type="ORF">CANTEDRAFT_113059</name>
</gene>
<dbReference type="PANTHER" id="PTHR12534">
    <property type="entry name" value="30S RIBOSOMAL PROTEIN S2 PROKARYOTIC AND ORGANELLAR"/>
    <property type="match status" value="1"/>
</dbReference>
<keyword evidence="8" id="KW-1185">Reference proteome</keyword>
<protein>
    <recommendedName>
        <fullName evidence="9">Ribosomal protein S2</fullName>
    </recommendedName>
</protein>
<dbReference type="CDD" id="cd01425">
    <property type="entry name" value="RPS2"/>
    <property type="match status" value="1"/>
</dbReference>
<dbReference type="InterPro" id="IPR001865">
    <property type="entry name" value="Ribosomal_uS2"/>
</dbReference>
<dbReference type="HAMAP" id="MF_00291_B">
    <property type="entry name" value="Ribosomal_uS2_B"/>
    <property type="match status" value="1"/>
</dbReference>
<dbReference type="eggNOG" id="KOG0832">
    <property type="taxonomic scope" value="Eukaryota"/>
</dbReference>
<dbReference type="KEGG" id="cten:18246807"/>
<dbReference type="GO" id="GO:0005763">
    <property type="term" value="C:mitochondrial small ribosomal subunit"/>
    <property type="evidence" value="ECO:0007669"/>
    <property type="project" value="TreeGrafter"/>
</dbReference>